<organism evidence="5 6">
    <name type="scientific">Tetrahymena thermophila (strain SB210)</name>
    <dbReference type="NCBI Taxonomy" id="312017"/>
    <lineage>
        <taxon>Eukaryota</taxon>
        <taxon>Sar</taxon>
        <taxon>Alveolata</taxon>
        <taxon>Ciliophora</taxon>
        <taxon>Intramacronucleata</taxon>
        <taxon>Oligohymenophorea</taxon>
        <taxon>Hymenostomatida</taxon>
        <taxon>Tetrahymenina</taxon>
        <taxon>Tetrahymenidae</taxon>
        <taxon>Tetrahymena</taxon>
    </lineage>
</organism>
<dbReference type="SUPFAM" id="SSF54791">
    <property type="entry name" value="Eukaryotic type KH-domain (KH-domain type I)"/>
    <property type="match status" value="3"/>
</dbReference>
<feature type="compositionally biased region" description="Basic and acidic residues" evidence="3">
    <location>
        <begin position="447"/>
        <end position="459"/>
    </location>
</feature>
<evidence type="ECO:0000313" key="6">
    <source>
        <dbReference type="Proteomes" id="UP000009168"/>
    </source>
</evidence>
<dbReference type="OrthoDB" id="313257at2759"/>
<dbReference type="Pfam" id="PF00013">
    <property type="entry name" value="KH_1"/>
    <property type="match status" value="3"/>
</dbReference>
<evidence type="ECO:0000256" key="1">
    <source>
        <dbReference type="ARBA" id="ARBA00022737"/>
    </source>
</evidence>
<dbReference type="Proteomes" id="UP000009168">
    <property type="component" value="Unassembled WGS sequence"/>
</dbReference>
<dbReference type="PROSITE" id="PS50084">
    <property type="entry name" value="KH_TYPE_1"/>
    <property type="match status" value="3"/>
</dbReference>
<dbReference type="OMA" id="GCNIQNI"/>
<name>I7M6P6_TETTS</name>
<feature type="compositionally biased region" description="Basic residues" evidence="3">
    <location>
        <begin position="1"/>
        <end position="23"/>
    </location>
</feature>
<feature type="compositionally biased region" description="Basic and acidic residues" evidence="3">
    <location>
        <begin position="27"/>
        <end position="44"/>
    </location>
</feature>
<evidence type="ECO:0000313" key="5">
    <source>
        <dbReference type="EMBL" id="EAR85592.3"/>
    </source>
</evidence>
<dbReference type="GeneID" id="7824493"/>
<keyword evidence="6" id="KW-1185">Reference proteome</keyword>
<evidence type="ECO:0000259" key="4">
    <source>
        <dbReference type="SMART" id="SM00322"/>
    </source>
</evidence>
<protein>
    <recommendedName>
        <fullName evidence="4">K Homology domain-containing protein</fullName>
    </recommendedName>
</protein>
<keyword evidence="2" id="KW-0694">RNA-binding</keyword>
<keyword evidence="1" id="KW-0677">Repeat</keyword>
<dbReference type="InterPro" id="IPR004088">
    <property type="entry name" value="KH_dom_type_1"/>
</dbReference>
<dbReference type="InterPro" id="IPR004087">
    <property type="entry name" value="KH_dom"/>
</dbReference>
<dbReference type="InterPro" id="IPR036612">
    <property type="entry name" value="KH_dom_type_1_sf"/>
</dbReference>
<dbReference type="HOGENOM" id="CLU_520246_0_0_1"/>
<sequence length="524" mass="59049">MGRRSRSRSRSRSKDKKKDKHSSHSSSTRDREKQKELERKEKEAKKRSRFSDVPLNDSTAFSNKFSSSFSGNGSGGANSSWQQQNQQYSPNKEEGPTDIQTLIEQAKRTAQLNEAFGKVPQDRPIQDFAAGSDLLGGLSIPGLSIVNGVGINTTPKPVTAAQTIVRNIDIPQDNNFNYVGLILGPKGSNQKRIQEKTRCRIIIKSDQIPPHVQIAGSSEKDVAEACCEIERILFSDEETRNKIKSEQLKEVADMNNSVQQNRLVVRVPQNFVGLILGKGGETIRSIKTQCGASYIQMDSNQVQGEEYKNFTVFGTQEQCEKAQKLIFDYIESYKSNSKKEIFEVPVELVGGFIGKSGCNIQNINKSSGARLIMNNNNETVRGNKLFEIVGNAQQIQNAIHLAQNLLDQLKSTHQGQFGGGAAMQGYNNNNSNYLPNGQRDPNGGHGSSERGDDRNRNEHSQQNYYQGMQPQQMMGQDPQQLQQHYQQQQMLMQQYYQQQLYYQQYYQQMANPQIEEITIDQSKR</sequence>
<feature type="domain" description="K Homology" evidence="4">
    <location>
        <begin position="259"/>
        <end position="331"/>
    </location>
</feature>
<feature type="domain" description="K Homology" evidence="4">
    <location>
        <begin position="162"/>
        <end position="234"/>
    </location>
</feature>
<feature type="region of interest" description="Disordered" evidence="3">
    <location>
        <begin position="1"/>
        <end position="96"/>
    </location>
</feature>
<dbReference type="RefSeq" id="XP_001033255.3">
    <property type="nucleotide sequence ID" value="XM_001033255.3"/>
</dbReference>
<feature type="compositionally biased region" description="Low complexity" evidence="3">
    <location>
        <begin position="61"/>
        <end position="89"/>
    </location>
</feature>
<feature type="domain" description="K Homology" evidence="4">
    <location>
        <begin position="336"/>
        <end position="407"/>
    </location>
</feature>
<gene>
    <name evidence="5" type="ORF">TTHERM_00420000</name>
</gene>
<dbReference type="Gene3D" id="3.30.1370.10">
    <property type="entry name" value="K Homology domain, type 1"/>
    <property type="match status" value="3"/>
</dbReference>
<feature type="compositionally biased region" description="Low complexity" evidence="3">
    <location>
        <begin position="423"/>
        <end position="432"/>
    </location>
</feature>
<dbReference type="EMBL" id="GG662536">
    <property type="protein sequence ID" value="EAR85592.3"/>
    <property type="molecule type" value="Genomic_DNA"/>
</dbReference>
<dbReference type="InterPro" id="IPR047368">
    <property type="entry name" value="KH-I_AKAP1"/>
</dbReference>
<dbReference type="InParanoid" id="I7M6P6"/>
<dbReference type="STRING" id="312017.I7M6P6"/>
<reference evidence="6" key="1">
    <citation type="journal article" date="2006" name="PLoS Biol.">
        <title>Macronuclear genome sequence of the ciliate Tetrahymena thermophila, a model eukaryote.</title>
        <authorList>
            <person name="Eisen J.A."/>
            <person name="Coyne R.S."/>
            <person name="Wu M."/>
            <person name="Wu D."/>
            <person name="Thiagarajan M."/>
            <person name="Wortman J.R."/>
            <person name="Badger J.H."/>
            <person name="Ren Q."/>
            <person name="Amedeo P."/>
            <person name="Jones K.M."/>
            <person name="Tallon L.J."/>
            <person name="Delcher A.L."/>
            <person name="Salzberg S.L."/>
            <person name="Silva J.C."/>
            <person name="Haas B.J."/>
            <person name="Majoros W.H."/>
            <person name="Farzad M."/>
            <person name="Carlton J.M."/>
            <person name="Smith R.K. Jr."/>
            <person name="Garg J."/>
            <person name="Pearlman R.E."/>
            <person name="Karrer K.M."/>
            <person name="Sun L."/>
            <person name="Manning G."/>
            <person name="Elde N.C."/>
            <person name="Turkewitz A.P."/>
            <person name="Asai D.J."/>
            <person name="Wilkes D.E."/>
            <person name="Wang Y."/>
            <person name="Cai H."/>
            <person name="Collins K."/>
            <person name="Stewart B.A."/>
            <person name="Lee S.R."/>
            <person name="Wilamowska K."/>
            <person name="Weinberg Z."/>
            <person name="Ruzzo W.L."/>
            <person name="Wloga D."/>
            <person name="Gaertig J."/>
            <person name="Frankel J."/>
            <person name="Tsao C.-C."/>
            <person name="Gorovsky M.A."/>
            <person name="Keeling P.J."/>
            <person name="Waller R.F."/>
            <person name="Patron N.J."/>
            <person name="Cherry J.M."/>
            <person name="Stover N.A."/>
            <person name="Krieger C.J."/>
            <person name="del Toro C."/>
            <person name="Ryder H.F."/>
            <person name="Williamson S.C."/>
            <person name="Barbeau R.A."/>
            <person name="Hamilton E.P."/>
            <person name="Orias E."/>
        </authorList>
    </citation>
    <scope>NUCLEOTIDE SEQUENCE [LARGE SCALE GENOMIC DNA]</scope>
    <source>
        <strain evidence="6">SB210</strain>
    </source>
</reference>
<dbReference type="SMART" id="SM00322">
    <property type="entry name" value="KH"/>
    <property type="match status" value="3"/>
</dbReference>
<dbReference type="KEGG" id="tet:TTHERM_00420000"/>
<feature type="region of interest" description="Disordered" evidence="3">
    <location>
        <begin position="420"/>
        <end position="459"/>
    </location>
</feature>
<dbReference type="AlphaFoldDB" id="I7M6P6"/>
<accession>I7M6P6</accession>
<dbReference type="PANTHER" id="PTHR10288">
    <property type="entry name" value="KH DOMAIN CONTAINING RNA BINDING PROTEIN"/>
    <property type="match status" value="1"/>
</dbReference>
<dbReference type="GO" id="GO:0003723">
    <property type="term" value="F:RNA binding"/>
    <property type="evidence" value="ECO:0007669"/>
    <property type="project" value="UniProtKB-UniRule"/>
</dbReference>
<proteinExistence type="predicted"/>
<dbReference type="CDD" id="cd22395">
    <property type="entry name" value="KH-I_AKAP1"/>
    <property type="match status" value="1"/>
</dbReference>
<evidence type="ECO:0000256" key="2">
    <source>
        <dbReference type="PROSITE-ProRule" id="PRU00117"/>
    </source>
</evidence>
<evidence type="ECO:0000256" key="3">
    <source>
        <dbReference type="SAM" id="MobiDB-lite"/>
    </source>
</evidence>
<dbReference type="eggNOG" id="KOG1676">
    <property type="taxonomic scope" value="Eukaryota"/>
</dbReference>